<dbReference type="VEuPathDB" id="FungiDB:MELLADRAFT_105638"/>
<dbReference type="AlphaFoldDB" id="F4RIV7"/>
<evidence type="ECO:0000313" key="3">
    <source>
        <dbReference type="Proteomes" id="UP000001072"/>
    </source>
</evidence>
<dbReference type="GeneID" id="18922674"/>
<keyword evidence="1" id="KW-0175">Coiled coil</keyword>
<dbReference type="Proteomes" id="UP000001072">
    <property type="component" value="Unassembled WGS sequence"/>
</dbReference>
<reference evidence="3" key="1">
    <citation type="journal article" date="2011" name="Proc. Natl. Acad. Sci. U.S.A.">
        <title>Obligate biotrophy features unraveled by the genomic analysis of rust fungi.</title>
        <authorList>
            <person name="Duplessis S."/>
            <person name="Cuomo C.A."/>
            <person name="Lin Y.-C."/>
            <person name="Aerts A."/>
            <person name="Tisserant E."/>
            <person name="Veneault-Fourrey C."/>
            <person name="Joly D.L."/>
            <person name="Hacquard S."/>
            <person name="Amselem J."/>
            <person name="Cantarel B.L."/>
            <person name="Chiu R."/>
            <person name="Coutinho P.M."/>
            <person name="Feau N."/>
            <person name="Field M."/>
            <person name="Frey P."/>
            <person name="Gelhaye E."/>
            <person name="Goldberg J."/>
            <person name="Grabherr M.G."/>
            <person name="Kodira C.D."/>
            <person name="Kohler A."/>
            <person name="Kuees U."/>
            <person name="Lindquist E.A."/>
            <person name="Lucas S.M."/>
            <person name="Mago R."/>
            <person name="Mauceli E."/>
            <person name="Morin E."/>
            <person name="Murat C."/>
            <person name="Pangilinan J.L."/>
            <person name="Park R."/>
            <person name="Pearson M."/>
            <person name="Quesneville H."/>
            <person name="Rouhier N."/>
            <person name="Sakthikumar S."/>
            <person name="Salamov A.A."/>
            <person name="Schmutz J."/>
            <person name="Selles B."/>
            <person name="Shapiro H."/>
            <person name="Tanguay P."/>
            <person name="Tuskan G.A."/>
            <person name="Henrissat B."/>
            <person name="Van de Peer Y."/>
            <person name="Rouze P."/>
            <person name="Ellis J.G."/>
            <person name="Dodds P.N."/>
            <person name="Schein J.E."/>
            <person name="Zhong S."/>
            <person name="Hamelin R.C."/>
            <person name="Grigoriev I.V."/>
            <person name="Szabo L.J."/>
            <person name="Martin F."/>
        </authorList>
    </citation>
    <scope>NUCLEOTIDE SEQUENCE [LARGE SCALE GENOMIC DNA]</scope>
    <source>
        <strain evidence="3">98AG31 / pathotype 3-4-7</strain>
    </source>
</reference>
<proteinExistence type="predicted"/>
<dbReference type="RefSeq" id="XP_007409097.1">
    <property type="nucleotide sequence ID" value="XM_007409035.1"/>
</dbReference>
<evidence type="ECO:0000256" key="1">
    <source>
        <dbReference type="SAM" id="Coils"/>
    </source>
</evidence>
<sequence length="168" mass="18720">MFQLIPKRTLTLPNLLRQNFSSTTSNPSSPNLQIIKPTTLQTNPSSGKLRNGVLGFLLGLTLTGTYLTSQLYQDYQTASNALQLSIEELKSSTLKITNQIKRIERIERDLDALNNSTNQSINKIQNTTSSTSQTLDKLEIQQLKLSSKLSQLEIDCCDQGSKNQTKLC</sequence>
<evidence type="ECO:0000313" key="2">
    <source>
        <dbReference type="EMBL" id="EGG07765.1"/>
    </source>
</evidence>
<feature type="coiled-coil region" evidence="1">
    <location>
        <begin position="96"/>
        <end position="155"/>
    </location>
</feature>
<dbReference type="PANTHER" id="PTHR37849:SF1">
    <property type="entry name" value="YALI0E11605P"/>
    <property type="match status" value="1"/>
</dbReference>
<protein>
    <submittedName>
        <fullName evidence="2">Uncharacterized protein</fullName>
    </submittedName>
</protein>
<dbReference type="KEGG" id="mlr:MELLADRAFT_105638"/>
<dbReference type="PANTHER" id="PTHR37849">
    <property type="entry name" value="YALI0E11605P"/>
    <property type="match status" value="1"/>
</dbReference>
<dbReference type="OrthoDB" id="5331396at2759"/>
<dbReference type="InParanoid" id="F4RIV7"/>
<accession>F4RIV7</accession>
<dbReference type="HOGENOM" id="CLU_118731_1_0_1"/>
<organism evidence="3">
    <name type="scientific">Melampsora larici-populina (strain 98AG31 / pathotype 3-4-7)</name>
    <name type="common">Poplar leaf rust fungus</name>
    <dbReference type="NCBI Taxonomy" id="747676"/>
    <lineage>
        <taxon>Eukaryota</taxon>
        <taxon>Fungi</taxon>
        <taxon>Dikarya</taxon>
        <taxon>Basidiomycota</taxon>
        <taxon>Pucciniomycotina</taxon>
        <taxon>Pucciniomycetes</taxon>
        <taxon>Pucciniales</taxon>
        <taxon>Melampsoraceae</taxon>
        <taxon>Melampsora</taxon>
    </lineage>
</organism>
<gene>
    <name evidence="2" type="ORF">MELLADRAFT_105638</name>
</gene>
<name>F4RIV7_MELLP</name>
<dbReference type="EMBL" id="GL883103">
    <property type="protein sequence ID" value="EGG07765.1"/>
    <property type="molecule type" value="Genomic_DNA"/>
</dbReference>
<keyword evidence="3" id="KW-1185">Reference proteome</keyword>